<evidence type="ECO:0000313" key="7">
    <source>
        <dbReference type="EMBL" id="MCY6957051.1"/>
    </source>
</evidence>
<evidence type="ECO:0000313" key="8">
    <source>
        <dbReference type="Proteomes" id="UP001144612"/>
    </source>
</evidence>
<dbReference type="RefSeq" id="WP_268059412.1">
    <property type="nucleotide sequence ID" value="NZ_JAPQFJ010000001.1"/>
</dbReference>
<dbReference type="EMBL" id="JAPQFJ010000001">
    <property type="protein sequence ID" value="MCY6957051.1"/>
    <property type="molecule type" value="Genomic_DNA"/>
</dbReference>
<evidence type="ECO:0000256" key="1">
    <source>
        <dbReference type="ARBA" id="ARBA00004651"/>
    </source>
</evidence>
<feature type="transmembrane region" description="Helical" evidence="6">
    <location>
        <begin position="271"/>
        <end position="290"/>
    </location>
</feature>
<feature type="transmembrane region" description="Helical" evidence="6">
    <location>
        <begin position="123"/>
        <end position="142"/>
    </location>
</feature>
<dbReference type="PANTHER" id="PTHR43370:SF2">
    <property type="entry name" value="ABC TRANSPORTER PERMEASE PROTEIN"/>
    <property type="match status" value="1"/>
</dbReference>
<feature type="transmembrane region" description="Helical" evidence="6">
    <location>
        <begin position="147"/>
        <end position="163"/>
    </location>
</feature>
<feature type="transmembrane region" description="Helical" evidence="6">
    <location>
        <begin position="227"/>
        <end position="251"/>
    </location>
</feature>
<dbReference type="Proteomes" id="UP001144612">
    <property type="component" value="Unassembled WGS sequence"/>
</dbReference>
<feature type="transmembrane region" description="Helical" evidence="6">
    <location>
        <begin position="60"/>
        <end position="80"/>
    </location>
</feature>
<dbReference type="PANTHER" id="PTHR43370">
    <property type="entry name" value="SUGAR ABC TRANSPORTER INTEGRAL MEMBRANE PROTEIN-RELATED"/>
    <property type="match status" value="1"/>
</dbReference>
<protein>
    <submittedName>
        <fullName evidence="7">ABC transporter permease</fullName>
    </submittedName>
</protein>
<dbReference type="Pfam" id="PF02653">
    <property type="entry name" value="BPD_transp_2"/>
    <property type="match status" value="1"/>
</dbReference>
<dbReference type="CDD" id="cd06580">
    <property type="entry name" value="TM_PBP1_transp_TpRbsC_like"/>
    <property type="match status" value="1"/>
</dbReference>
<proteinExistence type="predicted"/>
<dbReference type="InterPro" id="IPR001851">
    <property type="entry name" value="ABC_transp_permease"/>
</dbReference>
<feature type="transmembrane region" description="Helical" evidence="6">
    <location>
        <begin position="92"/>
        <end position="111"/>
    </location>
</feature>
<comment type="subcellular location">
    <subcellularLocation>
        <location evidence="1">Cell membrane</location>
        <topology evidence="1">Multi-pass membrane protein</topology>
    </subcellularLocation>
</comment>
<comment type="caution">
    <text evidence="7">The sequence shown here is derived from an EMBL/GenBank/DDBJ whole genome shotgun (WGS) entry which is preliminary data.</text>
</comment>
<evidence type="ECO:0000256" key="3">
    <source>
        <dbReference type="ARBA" id="ARBA00022692"/>
    </source>
</evidence>
<keyword evidence="5 6" id="KW-0472">Membrane</keyword>
<keyword evidence="3 6" id="KW-0812">Transmembrane</keyword>
<keyword evidence="2" id="KW-1003">Cell membrane</keyword>
<sequence>MDSLTAFLSAAIVAGTPLLLATLGEIITEKSGNLNLGVEGMMLLGAVFGFMTGLKTGNPVLAMISAAIAGAFGALIYAFLTISLKANQVVSGLALTIFGTGVSSLIGKSLIGQTAPETVKSFFVPFAIPILSKIPFIGSVFFTQDSFVYIGYIITVILGIYIYNTRSGLNLRAIGENPACADAASINVNLYKYLNILLGGALCGLGGAYLSLVYIPAWQDNVTAGRGWIAVALVIFASWNPYKAIVGSYLFGGLDIAGFRFEALTAHVSQYLIDMLPYIVTIVVLVVVSMRKNKKNAPPSFLGNPYFREER</sequence>
<evidence type="ECO:0000256" key="6">
    <source>
        <dbReference type="SAM" id="Phobius"/>
    </source>
</evidence>
<accession>A0ABT4D724</accession>
<name>A0ABT4D724_9CLOT</name>
<evidence type="ECO:0000256" key="4">
    <source>
        <dbReference type="ARBA" id="ARBA00022989"/>
    </source>
</evidence>
<feature type="transmembrane region" description="Helical" evidence="6">
    <location>
        <begin position="34"/>
        <end position="54"/>
    </location>
</feature>
<keyword evidence="4 6" id="KW-1133">Transmembrane helix</keyword>
<organism evidence="7 8">
    <name type="scientific">Clostridium brassicae</name>
    <dbReference type="NCBI Taxonomy" id="2999072"/>
    <lineage>
        <taxon>Bacteria</taxon>
        <taxon>Bacillati</taxon>
        <taxon>Bacillota</taxon>
        <taxon>Clostridia</taxon>
        <taxon>Eubacteriales</taxon>
        <taxon>Clostridiaceae</taxon>
        <taxon>Clostridium</taxon>
    </lineage>
</organism>
<evidence type="ECO:0000256" key="2">
    <source>
        <dbReference type="ARBA" id="ARBA00022475"/>
    </source>
</evidence>
<feature type="transmembrane region" description="Helical" evidence="6">
    <location>
        <begin position="193"/>
        <end position="215"/>
    </location>
</feature>
<feature type="transmembrane region" description="Helical" evidence="6">
    <location>
        <begin position="6"/>
        <end position="27"/>
    </location>
</feature>
<reference evidence="7" key="1">
    <citation type="submission" date="2022-12" db="EMBL/GenBank/DDBJ databases">
        <title>Clostridium sp. nov., isolated from industrial wastewater.</title>
        <authorList>
            <person name="Jiayan W."/>
        </authorList>
    </citation>
    <scope>NUCLEOTIDE SEQUENCE</scope>
    <source>
        <strain evidence="7">ZC22-4</strain>
    </source>
</reference>
<keyword evidence="8" id="KW-1185">Reference proteome</keyword>
<gene>
    <name evidence="7" type="ORF">OW729_00380</name>
</gene>
<evidence type="ECO:0000256" key="5">
    <source>
        <dbReference type="ARBA" id="ARBA00023136"/>
    </source>
</evidence>